<keyword evidence="10" id="KW-0445">Lipid transport</keyword>
<dbReference type="SUPFAM" id="SSF47162">
    <property type="entry name" value="Apolipoprotein"/>
    <property type="match status" value="1"/>
</dbReference>
<dbReference type="GO" id="GO:0120020">
    <property type="term" value="F:cholesterol transfer activity"/>
    <property type="evidence" value="ECO:0007669"/>
    <property type="project" value="TreeGrafter"/>
</dbReference>
<comment type="similarity">
    <text evidence="2">Belongs to the apolipoprotein A1/A4/E family.</text>
</comment>
<dbReference type="GO" id="GO:0055090">
    <property type="term" value="P:acylglycerol homeostasis"/>
    <property type="evidence" value="ECO:0007669"/>
    <property type="project" value="TreeGrafter"/>
</dbReference>
<evidence type="ECO:0000256" key="7">
    <source>
        <dbReference type="ARBA" id="ARBA00022729"/>
    </source>
</evidence>
<evidence type="ECO:0000256" key="1">
    <source>
        <dbReference type="ARBA" id="ARBA00004613"/>
    </source>
</evidence>
<organism evidence="17 18">
    <name type="scientific">Neotoma lepida</name>
    <name type="common">Desert woodrat</name>
    <dbReference type="NCBI Taxonomy" id="56216"/>
    <lineage>
        <taxon>Eukaryota</taxon>
        <taxon>Metazoa</taxon>
        <taxon>Chordata</taxon>
        <taxon>Craniata</taxon>
        <taxon>Vertebrata</taxon>
        <taxon>Euteleostomi</taxon>
        <taxon>Mammalia</taxon>
        <taxon>Eutheria</taxon>
        <taxon>Euarchontoglires</taxon>
        <taxon>Glires</taxon>
        <taxon>Rodentia</taxon>
        <taxon>Myomorpha</taxon>
        <taxon>Muroidea</taxon>
        <taxon>Cricetidae</taxon>
        <taxon>Neotominae</taxon>
        <taxon>Neotoma</taxon>
    </lineage>
</organism>
<keyword evidence="9" id="KW-0345">HDL</keyword>
<evidence type="ECO:0000313" key="18">
    <source>
        <dbReference type="Proteomes" id="UP000092124"/>
    </source>
</evidence>
<sequence length="301" mass="33844">MFLKAVVLTLALVAITGTRAEVSADQVATVMWDYFTQLSNNAKEAVEQLQKSDITQQLKNGVTWWVDKNSGAQQKKSKTTLQENVDNLQASMMPVANEFKEKFDRNVEELKGRLTPHASELKATIDKNLEDLRSSLAPLAEGVQEKLNHQLEGLAFQMKKNAEELQTQVSAKVDQLQKKLTPLVEDVHSKLKGNTEGLQKSLEDLNSQLDQQVEEFRRTVEPLGEMFNRALVQQMEQFRQQLGSSSGDVQGHLSFLEKSLRDKVSSFMGTLVKKESPDQPLALPVPEEQVQEQMQPNPLES</sequence>
<comment type="subunit">
    <text evidence="3">Homodimer.</text>
</comment>
<dbReference type="InterPro" id="IPR000074">
    <property type="entry name" value="ApoA_E"/>
</dbReference>
<dbReference type="OrthoDB" id="9886755at2759"/>
<dbReference type="Gene3D" id="1.20.120.20">
    <property type="entry name" value="Apolipoprotein"/>
    <property type="match status" value="1"/>
</dbReference>
<dbReference type="GO" id="GO:0042627">
    <property type="term" value="C:chylomicron"/>
    <property type="evidence" value="ECO:0007669"/>
    <property type="project" value="UniProtKB-KW"/>
</dbReference>
<evidence type="ECO:0000256" key="3">
    <source>
        <dbReference type="ARBA" id="ARBA00011738"/>
    </source>
</evidence>
<dbReference type="PANTHER" id="PTHR18976:SF1">
    <property type="entry name" value="APOLIPOPROTEIN A-IV"/>
    <property type="match status" value="1"/>
</dbReference>
<evidence type="ECO:0000256" key="11">
    <source>
        <dbReference type="ARBA" id="ARBA00037735"/>
    </source>
</evidence>
<keyword evidence="14" id="KW-0175">Coiled coil</keyword>
<evidence type="ECO:0000256" key="13">
    <source>
        <dbReference type="ARBA" id="ARBA00042591"/>
    </source>
</evidence>
<dbReference type="GO" id="GO:0034361">
    <property type="term" value="C:very-low-density lipoprotein particle"/>
    <property type="evidence" value="ECO:0007669"/>
    <property type="project" value="TreeGrafter"/>
</dbReference>
<evidence type="ECO:0000256" key="9">
    <source>
        <dbReference type="ARBA" id="ARBA00022850"/>
    </source>
</evidence>
<feature type="signal peptide" evidence="16">
    <location>
        <begin position="1"/>
        <end position="20"/>
    </location>
</feature>
<dbReference type="GO" id="GO:1903561">
    <property type="term" value="C:extracellular vesicle"/>
    <property type="evidence" value="ECO:0007669"/>
    <property type="project" value="TreeGrafter"/>
</dbReference>
<dbReference type="GO" id="GO:0034362">
    <property type="term" value="C:low-density lipoprotein particle"/>
    <property type="evidence" value="ECO:0007669"/>
    <property type="project" value="TreeGrafter"/>
</dbReference>
<dbReference type="GO" id="GO:0033700">
    <property type="term" value="P:phospholipid efflux"/>
    <property type="evidence" value="ECO:0007669"/>
    <property type="project" value="TreeGrafter"/>
</dbReference>
<dbReference type="InterPro" id="IPR050163">
    <property type="entry name" value="Apolipoprotein_A1/A4/E"/>
</dbReference>
<dbReference type="FunFam" id="1.20.120.20:FF:000005">
    <property type="entry name" value="Apolipoprotein A-IV"/>
    <property type="match status" value="1"/>
</dbReference>
<feature type="region of interest" description="Disordered" evidence="15">
    <location>
        <begin position="272"/>
        <end position="301"/>
    </location>
</feature>
<dbReference type="PANTHER" id="PTHR18976">
    <property type="entry name" value="APOLIPOPROTEIN"/>
    <property type="match status" value="1"/>
</dbReference>
<dbReference type="EMBL" id="LZPO01044432">
    <property type="protein sequence ID" value="OBS74403.1"/>
    <property type="molecule type" value="Genomic_DNA"/>
</dbReference>
<evidence type="ECO:0000256" key="10">
    <source>
        <dbReference type="ARBA" id="ARBA00023055"/>
    </source>
</evidence>
<evidence type="ECO:0000256" key="12">
    <source>
        <dbReference type="ARBA" id="ARBA00041197"/>
    </source>
</evidence>
<dbReference type="AlphaFoldDB" id="A0A1A6H727"/>
<comment type="caution">
    <text evidence="17">The sequence shown here is derived from an EMBL/GenBank/DDBJ whole genome shotgun (WGS) entry which is preliminary data.</text>
</comment>
<dbReference type="GO" id="GO:0060228">
    <property type="term" value="F:phosphatidylcholine-sterol O-acyltransferase activator activity"/>
    <property type="evidence" value="ECO:0007669"/>
    <property type="project" value="TreeGrafter"/>
</dbReference>
<evidence type="ECO:0000256" key="15">
    <source>
        <dbReference type="SAM" id="MobiDB-lite"/>
    </source>
</evidence>
<keyword evidence="8" id="KW-0677">Repeat</keyword>
<evidence type="ECO:0000256" key="16">
    <source>
        <dbReference type="SAM" id="SignalP"/>
    </source>
</evidence>
<comment type="function">
    <text evidence="11">May have a role in chylomicrons and VLDL secretion and catabolism. Required for efficient activation of lipoprotein lipase by ApoC-II; potent activator of LCAT. Apoa-IV is a major component of HDL and chylomicrons.</text>
</comment>
<gene>
    <name evidence="17" type="ORF">A6R68_15056</name>
</gene>
<feature type="coiled-coil region" evidence="14">
    <location>
        <begin position="148"/>
        <end position="219"/>
    </location>
</feature>
<keyword evidence="7 16" id="KW-0732">Signal</keyword>
<evidence type="ECO:0000313" key="17">
    <source>
        <dbReference type="EMBL" id="OBS74403.1"/>
    </source>
</evidence>
<comment type="subcellular location">
    <subcellularLocation>
        <location evidence="1">Secreted</location>
    </subcellularLocation>
</comment>
<reference evidence="17 18" key="1">
    <citation type="submission" date="2016-06" db="EMBL/GenBank/DDBJ databases">
        <title>The Draft Genome Sequence and Annotation of the Desert Woodrat Neotoma lepida.</title>
        <authorList>
            <person name="Campbell M."/>
            <person name="Oakeson K.F."/>
            <person name="Yandell M."/>
            <person name="Halpert J.R."/>
            <person name="Dearing D."/>
        </authorList>
    </citation>
    <scope>NUCLEOTIDE SEQUENCE [LARGE SCALE GENOMIC DNA]</scope>
    <source>
        <strain evidence="17">417</strain>
        <tissue evidence="17">Liver</tissue>
    </source>
</reference>
<dbReference type="SUPFAM" id="SSF58113">
    <property type="entry name" value="Apolipoprotein A-I"/>
    <property type="match status" value="1"/>
</dbReference>
<evidence type="ECO:0000256" key="2">
    <source>
        <dbReference type="ARBA" id="ARBA00008788"/>
    </source>
</evidence>
<dbReference type="Pfam" id="PF01442">
    <property type="entry name" value="Apolipoprotein"/>
    <property type="match status" value="1"/>
</dbReference>
<dbReference type="GO" id="GO:0042157">
    <property type="term" value="P:lipoprotein metabolic process"/>
    <property type="evidence" value="ECO:0007669"/>
    <property type="project" value="InterPro"/>
</dbReference>
<evidence type="ECO:0000256" key="5">
    <source>
        <dbReference type="ARBA" id="ARBA00022513"/>
    </source>
</evidence>
<feature type="chain" id="PRO_5008346148" description="Apolipoprotein A-IV" evidence="16">
    <location>
        <begin position="21"/>
        <end position="301"/>
    </location>
</feature>
<evidence type="ECO:0000256" key="8">
    <source>
        <dbReference type="ARBA" id="ARBA00022737"/>
    </source>
</evidence>
<keyword evidence="18" id="KW-1185">Reference proteome</keyword>
<dbReference type="Proteomes" id="UP000092124">
    <property type="component" value="Unassembled WGS sequence"/>
</dbReference>
<evidence type="ECO:0000256" key="6">
    <source>
        <dbReference type="ARBA" id="ARBA00022525"/>
    </source>
</evidence>
<evidence type="ECO:0000256" key="4">
    <source>
        <dbReference type="ARBA" id="ARBA00022448"/>
    </source>
</evidence>
<feature type="compositionally biased region" description="Low complexity" evidence="15">
    <location>
        <begin position="284"/>
        <end position="301"/>
    </location>
</feature>
<dbReference type="GO" id="GO:0033344">
    <property type="term" value="P:cholesterol efflux"/>
    <property type="evidence" value="ECO:0007669"/>
    <property type="project" value="TreeGrafter"/>
</dbReference>
<proteinExistence type="inferred from homology"/>
<evidence type="ECO:0000256" key="14">
    <source>
        <dbReference type="SAM" id="Coils"/>
    </source>
</evidence>
<keyword evidence="6" id="KW-0964">Secreted</keyword>
<dbReference type="STRING" id="56216.A0A1A6H727"/>
<name>A0A1A6H727_NEOLE</name>
<keyword evidence="4" id="KW-0813">Transport</keyword>
<dbReference type="GO" id="GO:0005543">
    <property type="term" value="F:phospholipid binding"/>
    <property type="evidence" value="ECO:0007669"/>
    <property type="project" value="TreeGrafter"/>
</dbReference>
<dbReference type="GO" id="GO:0034364">
    <property type="term" value="C:high-density lipoprotein particle"/>
    <property type="evidence" value="ECO:0007669"/>
    <property type="project" value="UniProtKB-KW"/>
</dbReference>
<protein>
    <recommendedName>
        <fullName evidence="12">Apolipoprotein A-IV</fullName>
    </recommendedName>
    <alternativeName>
        <fullName evidence="13">Apolipoprotein A4</fullName>
    </alternativeName>
</protein>
<dbReference type="GO" id="GO:0008203">
    <property type="term" value="P:cholesterol metabolic process"/>
    <property type="evidence" value="ECO:0007669"/>
    <property type="project" value="TreeGrafter"/>
</dbReference>
<keyword evidence="5" id="KW-0162">Chylomicron</keyword>
<accession>A0A1A6H727</accession>